<comment type="caution">
    <text evidence="1">The sequence shown here is derived from an EMBL/GenBank/DDBJ whole genome shotgun (WGS) entry which is preliminary data.</text>
</comment>
<sequence length="184" mass="21321">MLNRYSIVIHPDDPILTRFKSYKDTLFNKVGDFKSRDSKAHITILEFDATEKELANIIKKIIMIAQRECSFDSVFNNVIYSKTLLILPDTTGNEHFKGLLKRVRARIKGISNKSEAHLTIGRELKPHQIENSIGLFPDVNFNFHCKQFALRMLDRNVGEFEIRQTFPFLGETPIKKGEQLSFDF</sequence>
<protein>
    <recommendedName>
        <fullName evidence="3">2'-5' RNA ligase family protein</fullName>
    </recommendedName>
</protein>
<accession>A0ABR8ZAW6</accession>
<proteinExistence type="predicted"/>
<dbReference type="EMBL" id="JACYFS010000002">
    <property type="protein sequence ID" value="MBD8082381.1"/>
    <property type="molecule type" value="Genomic_DNA"/>
</dbReference>
<name>A0ABR8ZAW6_9FLAO</name>
<dbReference type="Gene3D" id="3.90.1140.10">
    <property type="entry name" value="Cyclic phosphodiesterase"/>
    <property type="match status" value="1"/>
</dbReference>
<evidence type="ECO:0000313" key="2">
    <source>
        <dbReference type="Proteomes" id="UP000637299"/>
    </source>
</evidence>
<organism evidence="1 2">
    <name type="scientific">Chryseobacterium caseinilyticum</name>
    <dbReference type="NCBI Taxonomy" id="2771428"/>
    <lineage>
        <taxon>Bacteria</taxon>
        <taxon>Pseudomonadati</taxon>
        <taxon>Bacteroidota</taxon>
        <taxon>Flavobacteriia</taxon>
        <taxon>Flavobacteriales</taxon>
        <taxon>Weeksellaceae</taxon>
        <taxon>Chryseobacterium group</taxon>
        <taxon>Chryseobacterium</taxon>
    </lineage>
</organism>
<keyword evidence="2" id="KW-1185">Reference proteome</keyword>
<gene>
    <name evidence="1" type="ORF">IC610_08080</name>
</gene>
<evidence type="ECO:0000313" key="1">
    <source>
        <dbReference type="EMBL" id="MBD8082381.1"/>
    </source>
</evidence>
<reference evidence="1 2" key="1">
    <citation type="submission" date="2020-09" db="EMBL/GenBank/DDBJ databases">
        <title>Genome seq and assembly of Chryseobacterium sp.</title>
        <authorList>
            <person name="Chhetri G."/>
        </authorList>
    </citation>
    <scope>NUCLEOTIDE SEQUENCE [LARGE SCALE GENOMIC DNA]</scope>
    <source>
        <strain evidence="1 2">GCR10</strain>
    </source>
</reference>
<dbReference type="Proteomes" id="UP000637299">
    <property type="component" value="Unassembled WGS sequence"/>
</dbReference>
<dbReference type="SUPFAM" id="SSF55144">
    <property type="entry name" value="LigT-like"/>
    <property type="match status" value="1"/>
</dbReference>
<evidence type="ECO:0008006" key="3">
    <source>
        <dbReference type="Google" id="ProtNLM"/>
    </source>
</evidence>
<dbReference type="InterPro" id="IPR009097">
    <property type="entry name" value="Cyclic_Pdiesterase"/>
</dbReference>
<dbReference type="RefSeq" id="WP_191736267.1">
    <property type="nucleotide sequence ID" value="NZ_JACYFS010000002.1"/>
</dbReference>